<feature type="compositionally biased region" description="Basic and acidic residues" evidence="1">
    <location>
        <begin position="310"/>
        <end position="331"/>
    </location>
</feature>
<feature type="region of interest" description="Disordered" evidence="1">
    <location>
        <begin position="210"/>
        <end position="382"/>
    </location>
</feature>
<feature type="region of interest" description="Disordered" evidence="1">
    <location>
        <begin position="32"/>
        <end position="195"/>
    </location>
</feature>
<evidence type="ECO:0008006" key="6">
    <source>
        <dbReference type="Google" id="ProtNLM"/>
    </source>
</evidence>
<feature type="region of interest" description="Disordered" evidence="1">
    <location>
        <begin position="424"/>
        <end position="497"/>
    </location>
</feature>
<feature type="transmembrane region" description="Helical" evidence="2">
    <location>
        <begin position="642"/>
        <end position="665"/>
    </location>
</feature>
<feature type="compositionally biased region" description="Basic residues" evidence="1">
    <location>
        <begin position="212"/>
        <end position="228"/>
    </location>
</feature>
<gene>
    <name evidence="4" type="ORF">C7M84_023092</name>
</gene>
<keyword evidence="5" id="KW-1185">Reference proteome</keyword>
<keyword evidence="2" id="KW-1133">Transmembrane helix</keyword>
<feature type="chain" id="PRO_5018968735" description="SEA domain-containing protein" evidence="3">
    <location>
        <begin position="20"/>
        <end position="789"/>
    </location>
</feature>
<feature type="signal peptide" evidence="3">
    <location>
        <begin position="1"/>
        <end position="19"/>
    </location>
</feature>
<keyword evidence="2" id="KW-0472">Membrane</keyword>
<evidence type="ECO:0000256" key="1">
    <source>
        <dbReference type="SAM" id="MobiDB-lite"/>
    </source>
</evidence>
<keyword evidence="3" id="KW-0732">Signal</keyword>
<feature type="compositionally biased region" description="Polar residues" evidence="1">
    <location>
        <begin position="102"/>
        <end position="113"/>
    </location>
</feature>
<feature type="compositionally biased region" description="Basic and acidic residues" evidence="1">
    <location>
        <begin position="451"/>
        <end position="468"/>
    </location>
</feature>
<dbReference type="EMBL" id="QCYY01000641">
    <property type="protein sequence ID" value="ROT83719.1"/>
    <property type="molecule type" value="Genomic_DNA"/>
</dbReference>
<feature type="compositionally biased region" description="Low complexity" evidence="1">
    <location>
        <begin position="48"/>
        <end position="59"/>
    </location>
</feature>
<feature type="compositionally biased region" description="Low complexity" evidence="1">
    <location>
        <begin position="142"/>
        <end position="152"/>
    </location>
</feature>
<proteinExistence type="predicted"/>
<sequence length="789" mass="87427">MTGLPTLLLLAATTVSVGSWPAPHDTINTTQRRVEEAEGTPHTPALRPSSPESSSPLPSIALQSRGEVLAGGVEFSGPATSRPQPPKSRDPADELEERQQQRHATYQSSSFPSSAPRLLRPDFPPFSAQTLTNPQSTLIVISPTSPSTLLPSVAQPSSSDEDENPRETTEAPRKHHREEKTGSEGVKVPQEAMTRSTFFHGRSLSLGYLKANSHRQRTNNRSYLKRLSSKAVDGRRKAPGGRVQQTFERERFPQTARLKSSLGIPESPPEEISVAQKQPQQRVEKVDILEEKENGNPPNESTSNGAKSRGFADSHLSEQSEQGLREDKEAAKGNLEASAGGDGSLSSDQSSNLDETKIEKQKEKLNSTETDFKANEGNASATGEAQQVNLNLLEMELSNKDEVASDLKLAIAILQHRIVPDLQRNGAPNNATETAELRKETDKPAFPLDSDADHYFSKNSDAPRDDSAKYNIEIFDSNSSEEEEEGEEEEGGEEVSLHDRVITNDTILYQNVRETPESIERESCYRWFVLVLDGNCSVIKQRMTAFVTYLKAALSFKLSVDYNDVYVPSVFCDNTFMVNISLDTIKNPQAEHELRSLAEANTTLLEISEEIFYLEKILTKRSDDEEKDLLKPLVKKPDDVELVIYIAVGCMCVFILLSVVIVALIKVCRPEGDLMDIGKPLPHHSLTRSLDFPIRRPNVIYSHRYDAELAADLSLGGDELYSIAGIGDDPYNDRKALVPGGGSGGRRRTTRWLRNPTPSSLLLARRLRNSWNSEHADEQNITVNTRNRP</sequence>
<evidence type="ECO:0000313" key="4">
    <source>
        <dbReference type="EMBL" id="ROT83719.1"/>
    </source>
</evidence>
<dbReference type="Proteomes" id="UP000283509">
    <property type="component" value="Unassembled WGS sequence"/>
</dbReference>
<evidence type="ECO:0000256" key="2">
    <source>
        <dbReference type="SAM" id="Phobius"/>
    </source>
</evidence>
<comment type="caution">
    <text evidence="4">The sequence shown here is derived from an EMBL/GenBank/DDBJ whole genome shotgun (WGS) entry which is preliminary data.</text>
</comment>
<reference evidence="4 5" key="2">
    <citation type="submission" date="2019-01" db="EMBL/GenBank/DDBJ databases">
        <title>The decoding of complex shrimp genome reveals the adaptation for benthos swimmer, frequently molting mechanism and breeding impact on genome.</title>
        <authorList>
            <person name="Sun Y."/>
            <person name="Gao Y."/>
            <person name="Yu Y."/>
        </authorList>
    </citation>
    <scope>NUCLEOTIDE SEQUENCE [LARGE SCALE GENOMIC DNA]</scope>
    <source>
        <tissue evidence="4">Muscle</tissue>
    </source>
</reference>
<evidence type="ECO:0000313" key="5">
    <source>
        <dbReference type="Proteomes" id="UP000283509"/>
    </source>
</evidence>
<protein>
    <recommendedName>
        <fullName evidence="6">SEA domain-containing protein</fullName>
    </recommendedName>
</protein>
<feature type="compositionally biased region" description="Low complexity" evidence="1">
    <location>
        <begin position="335"/>
        <end position="353"/>
    </location>
</feature>
<feature type="compositionally biased region" description="Basic and acidic residues" evidence="1">
    <location>
        <begin position="87"/>
        <end position="100"/>
    </location>
</feature>
<feature type="compositionally biased region" description="Basic and acidic residues" evidence="1">
    <location>
        <begin position="282"/>
        <end position="294"/>
    </location>
</feature>
<feature type="compositionally biased region" description="Polar residues" evidence="1">
    <location>
        <begin position="296"/>
        <end position="306"/>
    </location>
</feature>
<name>A0A423U4V5_PENVA</name>
<keyword evidence="2" id="KW-0812">Transmembrane</keyword>
<accession>A0A423U4V5</accession>
<evidence type="ECO:0000256" key="3">
    <source>
        <dbReference type="SAM" id="SignalP"/>
    </source>
</evidence>
<feature type="compositionally biased region" description="Acidic residues" evidence="1">
    <location>
        <begin position="479"/>
        <end position="493"/>
    </location>
</feature>
<feature type="compositionally biased region" description="Basic and acidic residues" evidence="1">
    <location>
        <begin position="165"/>
        <end position="182"/>
    </location>
</feature>
<dbReference type="AlphaFoldDB" id="A0A423U4V5"/>
<organism evidence="4 5">
    <name type="scientific">Penaeus vannamei</name>
    <name type="common">Whiteleg shrimp</name>
    <name type="synonym">Litopenaeus vannamei</name>
    <dbReference type="NCBI Taxonomy" id="6689"/>
    <lineage>
        <taxon>Eukaryota</taxon>
        <taxon>Metazoa</taxon>
        <taxon>Ecdysozoa</taxon>
        <taxon>Arthropoda</taxon>
        <taxon>Crustacea</taxon>
        <taxon>Multicrustacea</taxon>
        <taxon>Malacostraca</taxon>
        <taxon>Eumalacostraca</taxon>
        <taxon>Eucarida</taxon>
        <taxon>Decapoda</taxon>
        <taxon>Dendrobranchiata</taxon>
        <taxon>Penaeoidea</taxon>
        <taxon>Penaeidae</taxon>
        <taxon>Penaeus</taxon>
    </lineage>
</organism>
<reference evidence="4 5" key="1">
    <citation type="submission" date="2018-04" db="EMBL/GenBank/DDBJ databases">
        <authorList>
            <person name="Zhang X."/>
            <person name="Yuan J."/>
            <person name="Li F."/>
            <person name="Xiang J."/>
        </authorList>
    </citation>
    <scope>NUCLEOTIDE SEQUENCE [LARGE SCALE GENOMIC DNA]</scope>
    <source>
        <tissue evidence="4">Muscle</tissue>
    </source>
</reference>
<feature type="compositionally biased region" description="Basic and acidic residues" evidence="1">
    <location>
        <begin position="354"/>
        <end position="374"/>
    </location>
</feature>
<feature type="compositionally biased region" description="Polar residues" evidence="1">
    <location>
        <begin position="127"/>
        <end position="139"/>
    </location>
</feature>